<gene>
    <name evidence="1" type="ORF">JG688_00018195</name>
</gene>
<name>A0A8J5I971_9STRA</name>
<sequence length="58" mass="6898">MSEFNLSRNSIKKVWCIRGKVDVISAPARLQPKRGRRVCNMLQSMGECLCWWQSRRMR</sequence>
<evidence type="ECO:0000313" key="1">
    <source>
        <dbReference type="EMBL" id="KAG6942318.1"/>
    </source>
</evidence>
<dbReference type="Proteomes" id="UP000709295">
    <property type="component" value="Unassembled WGS sequence"/>
</dbReference>
<keyword evidence="2" id="KW-1185">Reference proteome</keyword>
<reference evidence="1" key="1">
    <citation type="submission" date="2021-01" db="EMBL/GenBank/DDBJ databases">
        <title>Phytophthora aleatoria, a newly-described species from Pinus radiata is distinct from Phytophthora cactorum isolates based on comparative genomics.</title>
        <authorList>
            <person name="Mcdougal R."/>
            <person name="Panda P."/>
            <person name="Williams N."/>
            <person name="Studholme D.J."/>
        </authorList>
    </citation>
    <scope>NUCLEOTIDE SEQUENCE</scope>
    <source>
        <strain evidence="1">NZFS 4037</strain>
    </source>
</reference>
<comment type="caution">
    <text evidence="1">The sequence shown here is derived from an EMBL/GenBank/DDBJ whole genome shotgun (WGS) entry which is preliminary data.</text>
</comment>
<dbReference type="AlphaFoldDB" id="A0A8J5I971"/>
<protein>
    <submittedName>
        <fullName evidence="1">Uncharacterized protein</fullName>
    </submittedName>
</protein>
<proteinExistence type="predicted"/>
<dbReference type="EMBL" id="JAENGY010003160">
    <property type="protein sequence ID" value="KAG6942318.1"/>
    <property type="molecule type" value="Genomic_DNA"/>
</dbReference>
<accession>A0A8J5I971</accession>
<organism evidence="1 2">
    <name type="scientific">Phytophthora aleatoria</name>
    <dbReference type="NCBI Taxonomy" id="2496075"/>
    <lineage>
        <taxon>Eukaryota</taxon>
        <taxon>Sar</taxon>
        <taxon>Stramenopiles</taxon>
        <taxon>Oomycota</taxon>
        <taxon>Peronosporomycetes</taxon>
        <taxon>Peronosporales</taxon>
        <taxon>Peronosporaceae</taxon>
        <taxon>Phytophthora</taxon>
    </lineage>
</organism>
<evidence type="ECO:0000313" key="2">
    <source>
        <dbReference type="Proteomes" id="UP000709295"/>
    </source>
</evidence>